<evidence type="ECO:0000313" key="2">
    <source>
        <dbReference type="Proteomes" id="UP000800092"/>
    </source>
</evidence>
<proteinExistence type="predicted"/>
<organism evidence="1 2">
    <name type="scientific">Viridothelium virens</name>
    <name type="common">Speckled blister lichen</name>
    <name type="synonym">Trypethelium virens</name>
    <dbReference type="NCBI Taxonomy" id="1048519"/>
    <lineage>
        <taxon>Eukaryota</taxon>
        <taxon>Fungi</taxon>
        <taxon>Dikarya</taxon>
        <taxon>Ascomycota</taxon>
        <taxon>Pezizomycotina</taxon>
        <taxon>Dothideomycetes</taxon>
        <taxon>Dothideomycetes incertae sedis</taxon>
        <taxon>Trypetheliales</taxon>
        <taxon>Trypetheliaceae</taxon>
        <taxon>Viridothelium</taxon>
    </lineage>
</organism>
<gene>
    <name evidence="1" type="ORF">EV356DRAFT_344439</name>
</gene>
<reference evidence="1" key="1">
    <citation type="journal article" date="2020" name="Stud. Mycol.">
        <title>101 Dothideomycetes genomes: a test case for predicting lifestyles and emergence of pathogens.</title>
        <authorList>
            <person name="Haridas S."/>
            <person name="Albert R."/>
            <person name="Binder M."/>
            <person name="Bloem J."/>
            <person name="Labutti K."/>
            <person name="Salamov A."/>
            <person name="Andreopoulos B."/>
            <person name="Baker S."/>
            <person name="Barry K."/>
            <person name="Bills G."/>
            <person name="Bluhm B."/>
            <person name="Cannon C."/>
            <person name="Castanera R."/>
            <person name="Culley D."/>
            <person name="Daum C."/>
            <person name="Ezra D."/>
            <person name="Gonzalez J."/>
            <person name="Henrissat B."/>
            <person name="Kuo A."/>
            <person name="Liang C."/>
            <person name="Lipzen A."/>
            <person name="Lutzoni F."/>
            <person name="Magnuson J."/>
            <person name="Mondo S."/>
            <person name="Nolan M."/>
            <person name="Ohm R."/>
            <person name="Pangilinan J."/>
            <person name="Park H.-J."/>
            <person name="Ramirez L."/>
            <person name="Alfaro M."/>
            <person name="Sun H."/>
            <person name="Tritt A."/>
            <person name="Yoshinaga Y."/>
            <person name="Zwiers L.-H."/>
            <person name="Turgeon B."/>
            <person name="Goodwin S."/>
            <person name="Spatafora J."/>
            <person name="Crous P."/>
            <person name="Grigoriev I."/>
        </authorList>
    </citation>
    <scope>NUCLEOTIDE SEQUENCE</scope>
    <source>
        <strain evidence="1">Tuck. ex Michener</strain>
    </source>
</reference>
<evidence type="ECO:0000313" key="1">
    <source>
        <dbReference type="EMBL" id="KAF2230404.1"/>
    </source>
</evidence>
<dbReference type="EMBL" id="ML991842">
    <property type="protein sequence ID" value="KAF2230404.1"/>
    <property type="molecule type" value="Genomic_DNA"/>
</dbReference>
<accession>A0A6A6GX77</accession>
<name>A0A6A6GX77_VIRVR</name>
<keyword evidence="2" id="KW-1185">Reference proteome</keyword>
<dbReference type="Proteomes" id="UP000800092">
    <property type="component" value="Unassembled WGS sequence"/>
</dbReference>
<sequence>MHCLASLPKTGTILLLTQGSCYLTGLRSKCFEITCYSHIIKSVHSIMYMRRIIIPLTPISSGENQQLPDALHISFKSESCRSDCFE</sequence>
<dbReference type="AlphaFoldDB" id="A0A6A6GX77"/>
<protein>
    <submittedName>
        <fullName evidence="1">Uncharacterized protein</fullName>
    </submittedName>
</protein>